<accession>A0A2C9M764</accession>
<organism evidence="1 2">
    <name type="scientific">Biomphalaria glabrata</name>
    <name type="common">Bloodfluke planorb</name>
    <name type="synonym">Freshwater snail</name>
    <dbReference type="NCBI Taxonomy" id="6526"/>
    <lineage>
        <taxon>Eukaryota</taxon>
        <taxon>Metazoa</taxon>
        <taxon>Spiralia</taxon>
        <taxon>Lophotrochozoa</taxon>
        <taxon>Mollusca</taxon>
        <taxon>Gastropoda</taxon>
        <taxon>Heterobranchia</taxon>
        <taxon>Euthyneura</taxon>
        <taxon>Panpulmonata</taxon>
        <taxon>Hygrophila</taxon>
        <taxon>Lymnaeoidea</taxon>
        <taxon>Planorbidae</taxon>
        <taxon>Biomphalaria</taxon>
    </lineage>
</organism>
<name>A0A2C9M764_BIOGL</name>
<gene>
    <name evidence="1" type="primary">106064217</name>
</gene>
<evidence type="ECO:0000313" key="2">
    <source>
        <dbReference type="Proteomes" id="UP000076420"/>
    </source>
</evidence>
<evidence type="ECO:0000313" key="1">
    <source>
        <dbReference type="EnsemblMetazoa" id="BGLB039236-PA"/>
    </source>
</evidence>
<dbReference type="VEuPathDB" id="VectorBase:BGLAX_035267"/>
<dbReference type="Proteomes" id="UP000076420">
    <property type="component" value="Unassembled WGS sequence"/>
</dbReference>
<reference evidence="1" key="1">
    <citation type="submission" date="2020-05" db="UniProtKB">
        <authorList>
            <consortium name="EnsemblMetazoa"/>
        </authorList>
    </citation>
    <scope>IDENTIFICATION</scope>
    <source>
        <strain evidence="1">BB02</strain>
    </source>
</reference>
<protein>
    <recommendedName>
        <fullName evidence="3">Reverse transcriptase domain-containing protein</fullName>
    </recommendedName>
</protein>
<dbReference type="AlphaFoldDB" id="A0A2C9M764"/>
<dbReference type="KEGG" id="bgt:106064217"/>
<dbReference type="EnsemblMetazoa" id="BGLB039236-RA">
    <property type="protein sequence ID" value="BGLB039236-PA"/>
    <property type="gene ID" value="BGLB039236"/>
</dbReference>
<proteinExistence type="predicted"/>
<evidence type="ECO:0008006" key="3">
    <source>
        <dbReference type="Google" id="ProtNLM"/>
    </source>
</evidence>
<sequence length="150" mass="16834">MTRERIQLVKDLTTSKHGRTNTIQDKNNKCLTEDKDVLKRWTEYCSELYNFEISGDPEILNVPVVSNIDDYPILRSEVAAAVKALKKGNSAGVDNIPGELLQAGGETMINTLYMICNKIWQLGEWPKPWTQSLKITLPNRSVKTIAPSAS</sequence>
<dbReference type="VEuPathDB" id="VectorBase:BGLB039236"/>